<dbReference type="AlphaFoldDB" id="A0A8S1RPL4"/>
<reference evidence="3" key="1">
    <citation type="submission" date="2021-01" db="EMBL/GenBank/DDBJ databases">
        <authorList>
            <consortium name="Genoscope - CEA"/>
            <person name="William W."/>
        </authorList>
    </citation>
    <scope>NUCLEOTIDE SEQUENCE</scope>
</reference>
<keyword evidence="2" id="KW-0732">Signal</keyword>
<dbReference type="EMBL" id="CAJJDN010000214">
    <property type="protein sequence ID" value="CAD8129282.1"/>
    <property type="molecule type" value="Genomic_DNA"/>
</dbReference>
<feature type="coiled-coil region" evidence="1">
    <location>
        <begin position="26"/>
        <end position="53"/>
    </location>
</feature>
<feature type="coiled-coil region" evidence="1">
    <location>
        <begin position="149"/>
        <end position="176"/>
    </location>
</feature>
<evidence type="ECO:0000256" key="2">
    <source>
        <dbReference type="SAM" id="SignalP"/>
    </source>
</evidence>
<feature type="signal peptide" evidence="2">
    <location>
        <begin position="1"/>
        <end position="20"/>
    </location>
</feature>
<protein>
    <submittedName>
        <fullName evidence="3">Uncharacterized protein</fullName>
    </submittedName>
</protein>
<gene>
    <name evidence="3" type="ORF">PSON_ATCC_30995.1.T2140006</name>
</gene>
<accession>A0A8S1RPL4</accession>
<evidence type="ECO:0000313" key="3">
    <source>
        <dbReference type="EMBL" id="CAD8129282.1"/>
    </source>
</evidence>
<keyword evidence="1" id="KW-0175">Coiled coil</keyword>
<organism evidence="3 4">
    <name type="scientific">Paramecium sonneborni</name>
    <dbReference type="NCBI Taxonomy" id="65129"/>
    <lineage>
        <taxon>Eukaryota</taxon>
        <taxon>Sar</taxon>
        <taxon>Alveolata</taxon>
        <taxon>Ciliophora</taxon>
        <taxon>Intramacronucleata</taxon>
        <taxon>Oligohymenophorea</taxon>
        <taxon>Peniculida</taxon>
        <taxon>Parameciidae</taxon>
        <taxon>Paramecium</taxon>
    </lineage>
</organism>
<comment type="caution">
    <text evidence="3">The sequence shown here is derived from an EMBL/GenBank/DDBJ whole genome shotgun (WGS) entry which is preliminary data.</text>
</comment>
<evidence type="ECO:0000313" key="4">
    <source>
        <dbReference type="Proteomes" id="UP000692954"/>
    </source>
</evidence>
<keyword evidence="4" id="KW-1185">Reference proteome</keyword>
<sequence>MIYLRSLGLVLCVFILPTYSAQLIQLQSDELTLEELTELIEELKRRSLKYDRIQELLNGQDINEIISKSEQIKRLIRVISFKCYKSKSGYIKAKSKNINQSVNRIKYKTSRINYFIIVFIRTTKNSDLQYHRNSHSAQSTQKDQDEQWIIELQNKLISLEQQNKYLKEEIQSISNIKIQIESKLRNSILEQNQLLSEKEKLAKETFYLVSLSNNFKTQLQNKQSIRRFDLNTLINFSYDQKNF</sequence>
<name>A0A8S1RPL4_9CILI</name>
<dbReference type="Proteomes" id="UP000692954">
    <property type="component" value="Unassembled WGS sequence"/>
</dbReference>
<feature type="chain" id="PRO_5035870025" evidence="2">
    <location>
        <begin position="21"/>
        <end position="243"/>
    </location>
</feature>
<evidence type="ECO:0000256" key="1">
    <source>
        <dbReference type="SAM" id="Coils"/>
    </source>
</evidence>
<proteinExistence type="predicted"/>